<accession>A0A9E7FD32</accession>
<evidence type="ECO:0000313" key="1">
    <source>
        <dbReference type="EMBL" id="URD93170.1"/>
    </source>
</evidence>
<evidence type="ECO:0000313" key="2">
    <source>
        <dbReference type="Proteomes" id="UP001055439"/>
    </source>
</evidence>
<dbReference type="Proteomes" id="UP001055439">
    <property type="component" value="Chromosome 3"/>
</dbReference>
<gene>
    <name evidence="1" type="ORF">MUK42_33600</name>
</gene>
<organism evidence="1 2">
    <name type="scientific">Musa troglodytarum</name>
    <name type="common">fe'i banana</name>
    <dbReference type="NCBI Taxonomy" id="320322"/>
    <lineage>
        <taxon>Eukaryota</taxon>
        <taxon>Viridiplantae</taxon>
        <taxon>Streptophyta</taxon>
        <taxon>Embryophyta</taxon>
        <taxon>Tracheophyta</taxon>
        <taxon>Spermatophyta</taxon>
        <taxon>Magnoliopsida</taxon>
        <taxon>Liliopsida</taxon>
        <taxon>Zingiberales</taxon>
        <taxon>Musaceae</taxon>
        <taxon>Musa</taxon>
    </lineage>
</organism>
<dbReference type="EMBL" id="CP097505">
    <property type="protein sequence ID" value="URD93170.1"/>
    <property type="molecule type" value="Genomic_DNA"/>
</dbReference>
<dbReference type="AlphaFoldDB" id="A0A9E7FD32"/>
<name>A0A9E7FD32_9LILI</name>
<protein>
    <submittedName>
        <fullName evidence="1">Uncharacterized protein</fullName>
    </submittedName>
</protein>
<sequence length="62" mass="6768">MHRHLHRMALSVLVLVEEAPAPKKQRSSMITRNSTDESYVECMSPPAAHKASCGSRGIPIPG</sequence>
<keyword evidence="2" id="KW-1185">Reference proteome</keyword>
<proteinExistence type="predicted"/>
<reference evidence="1" key="1">
    <citation type="submission" date="2022-05" db="EMBL/GenBank/DDBJ databases">
        <title>The Musa troglodytarum L. genome provides insights into the mechanism of non-climacteric behaviour and enrichment of carotenoids.</title>
        <authorList>
            <person name="Wang J."/>
        </authorList>
    </citation>
    <scope>NUCLEOTIDE SEQUENCE</scope>
    <source>
        <tissue evidence="1">Leaf</tissue>
    </source>
</reference>